<dbReference type="PANTHER" id="PTHR33281">
    <property type="entry name" value="UPF0187 PROTEIN YNEE"/>
    <property type="match status" value="1"/>
</dbReference>
<evidence type="ECO:0000313" key="11">
    <source>
        <dbReference type="EMBL" id="CAE0406955.1"/>
    </source>
</evidence>
<keyword evidence="5 9" id="KW-1133">Transmembrane helix</keyword>
<dbReference type="EMBL" id="HBIM01005617">
    <property type="protein sequence ID" value="CAE0406954.1"/>
    <property type="molecule type" value="Transcribed_RNA"/>
</dbReference>
<evidence type="ECO:0000256" key="9">
    <source>
        <dbReference type="SAM" id="Phobius"/>
    </source>
</evidence>
<evidence type="ECO:0008006" key="14">
    <source>
        <dbReference type="Google" id="ProtNLM"/>
    </source>
</evidence>
<keyword evidence="4 9" id="KW-0812">Transmembrane</keyword>
<evidence type="ECO:0000256" key="6">
    <source>
        <dbReference type="ARBA" id="ARBA00023065"/>
    </source>
</evidence>
<feature type="region of interest" description="Disordered" evidence="8">
    <location>
        <begin position="424"/>
        <end position="456"/>
    </location>
</feature>
<name>A0A6S8J857_9STRA</name>
<keyword evidence="3" id="KW-1003">Cell membrane</keyword>
<protein>
    <recommendedName>
        <fullName evidence="14">Bestrophin homolog</fullName>
    </recommendedName>
</protein>
<organism evidence="10">
    <name type="scientific">Amphora coffeiformis</name>
    <dbReference type="NCBI Taxonomy" id="265554"/>
    <lineage>
        <taxon>Eukaryota</taxon>
        <taxon>Sar</taxon>
        <taxon>Stramenopiles</taxon>
        <taxon>Ochrophyta</taxon>
        <taxon>Bacillariophyta</taxon>
        <taxon>Bacillariophyceae</taxon>
        <taxon>Bacillariophycidae</taxon>
        <taxon>Thalassiophysales</taxon>
        <taxon>Catenulaceae</taxon>
        <taxon>Amphora</taxon>
    </lineage>
</organism>
<evidence type="ECO:0000256" key="7">
    <source>
        <dbReference type="ARBA" id="ARBA00023136"/>
    </source>
</evidence>
<feature type="compositionally biased region" description="Polar residues" evidence="8">
    <location>
        <begin position="8"/>
        <end position="24"/>
    </location>
</feature>
<feature type="region of interest" description="Disordered" evidence="8">
    <location>
        <begin position="1"/>
        <end position="24"/>
    </location>
</feature>
<dbReference type="EMBL" id="HBIM01005619">
    <property type="protein sequence ID" value="CAE0406956.1"/>
    <property type="molecule type" value="Transcribed_RNA"/>
</dbReference>
<evidence type="ECO:0000256" key="4">
    <source>
        <dbReference type="ARBA" id="ARBA00022692"/>
    </source>
</evidence>
<proteinExistence type="predicted"/>
<dbReference type="AlphaFoldDB" id="A0A6S8J857"/>
<evidence type="ECO:0000256" key="8">
    <source>
        <dbReference type="SAM" id="MobiDB-lite"/>
    </source>
</evidence>
<reference evidence="10" key="1">
    <citation type="submission" date="2021-01" db="EMBL/GenBank/DDBJ databases">
        <authorList>
            <person name="Corre E."/>
            <person name="Pelletier E."/>
            <person name="Niang G."/>
            <person name="Scheremetjew M."/>
            <person name="Finn R."/>
            <person name="Kale V."/>
            <person name="Holt S."/>
            <person name="Cochrane G."/>
            <person name="Meng A."/>
            <person name="Brown T."/>
            <person name="Cohen L."/>
        </authorList>
    </citation>
    <scope>NUCLEOTIDE SEQUENCE</scope>
    <source>
        <strain evidence="10">CCMP127</strain>
    </source>
</reference>
<sequence>MPSEHLSENGSENLSFSESDSQTLYDHEGKPLRRLRWNESNHFAIMTQIKGSVIPRVIPYCIVNGIMTYVIYELKQKGVKDITSNPSGHKYLAVIMSFLLVTRVKIIYDRYMHNATSLTNLNKACREIGQMTVTLTDADKSERAARWRHDVVYAAIVMLRVTVAVLEFQANPEQMPWDLPEMDQDQQQGMQESLFVSKFRLNVPKDDGDDEEGNNEQARQQSQPSLLKHTSDEQRTKLEEACRAPIVLAYNCRREIMKQRDGTWLDRPKVWYHPCNEEMRLLDFVGDFLHSFHDLRQLMLTPVPFPLVNMAKIFLFLWVFTIPFSLCHFTFQGGVYVPVAIIFLITFGFMGLEYVSMELSDPFGDDPSDFDDLGLAQLAFEDIYLAIYKCDGEKWAKKLRDRVLPHISANALLEFHRRHQENWNPRSALQRSHKKTKKTDIRRSAVPAKKNATAKK</sequence>
<dbReference type="PANTHER" id="PTHR33281:SF19">
    <property type="entry name" value="VOLTAGE-DEPENDENT ANION CHANNEL-FORMING PROTEIN YNEE"/>
    <property type="match status" value="1"/>
</dbReference>
<dbReference type="InterPro" id="IPR044669">
    <property type="entry name" value="YneE/VCCN1/2-like"/>
</dbReference>
<evidence type="ECO:0000313" key="10">
    <source>
        <dbReference type="EMBL" id="CAE0406954.1"/>
    </source>
</evidence>
<dbReference type="EMBL" id="HBIM01005621">
    <property type="protein sequence ID" value="CAE0406958.1"/>
    <property type="molecule type" value="Transcribed_RNA"/>
</dbReference>
<evidence type="ECO:0000313" key="12">
    <source>
        <dbReference type="EMBL" id="CAE0406956.1"/>
    </source>
</evidence>
<evidence type="ECO:0000256" key="3">
    <source>
        <dbReference type="ARBA" id="ARBA00022475"/>
    </source>
</evidence>
<keyword evidence="6" id="KW-0406">Ion transport</keyword>
<keyword evidence="2" id="KW-0813">Transport</keyword>
<evidence type="ECO:0000313" key="13">
    <source>
        <dbReference type="EMBL" id="CAE0406958.1"/>
    </source>
</evidence>
<keyword evidence="7 9" id="KW-0472">Membrane</keyword>
<evidence type="ECO:0000256" key="5">
    <source>
        <dbReference type="ARBA" id="ARBA00022989"/>
    </source>
</evidence>
<dbReference type="Pfam" id="PF25539">
    <property type="entry name" value="Bestrophin_2"/>
    <property type="match status" value="1"/>
</dbReference>
<accession>A0A6S8J857</accession>
<dbReference type="GO" id="GO:0005886">
    <property type="term" value="C:plasma membrane"/>
    <property type="evidence" value="ECO:0007669"/>
    <property type="project" value="UniProtKB-SubCell"/>
</dbReference>
<comment type="subcellular location">
    <subcellularLocation>
        <location evidence="1">Cell membrane</location>
        <topology evidence="1">Multi-pass membrane protein</topology>
    </subcellularLocation>
</comment>
<evidence type="ECO:0000256" key="2">
    <source>
        <dbReference type="ARBA" id="ARBA00022448"/>
    </source>
</evidence>
<feature type="region of interest" description="Disordered" evidence="8">
    <location>
        <begin position="205"/>
        <end position="234"/>
    </location>
</feature>
<gene>
    <name evidence="10" type="ORF">ACOF00016_LOCUS4781</name>
    <name evidence="11" type="ORF">ACOF00016_LOCUS4782</name>
    <name evidence="12" type="ORF">ACOF00016_LOCUS4783</name>
    <name evidence="13" type="ORF">ACOF00016_LOCUS4785</name>
</gene>
<dbReference type="EMBL" id="HBIM01005618">
    <property type="protein sequence ID" value="CAE0406955.1"/>
    <property type="molecule type" value="Transcribed_RNA"/>
</dbReference>
<evidence type="ECO:0000256" key="1">
    <source>
        <dbReference type="ARBA" id="ARBA00004651"/>
    </source>
</evidence>
<dbReference type="GO" id="GO:0005254">
    <property type="term" value="F:chloride channel activity"/>
    <property type="evidence" value="ECO:0007669"/>
    <property type="project" value="InterPro"/>
</dbReference>
<feature type="transmembrane region" description="Helical" evidence="9">
    <location>
        <begin position="337"/>
        <end position="355"/>
    </location>
</feature>